<protein>
    <submittedName>
        <fullName evidence="2">Uncharacterized protein</fullName>
    </submittedName>
</protein>
<proteinExistence type="predicted"/>
<organism evidence="2 3">
    <name type="scientific">Micromonospora matsumotoense</name>
    <dbReference type="NCBI Taxonomy" id="121616"/>
    <lineage>
        <taxon>Bacteria</taxon>
        <taxon>Bacillati</taxon>
        <taxon>Actinomycetota</taxon>
        <taxon>Actinomycetes</taxon>
        <taxon>Micromonosporales</taxon>
        <taxon>Micromonosporaceae</taxon>
        <taxon>Micromonospora</taxon>
    </lineage>
</organism>
<accession>A0A1C4Z3R6</accession>
<feature type="region of interest" description="Disordered" evidence="1">
    <location>
        <begin position="1"/>
        <end position="24"/>
    </location>
</feature>
<dbReference type="STRING" id="121616.GA0070216_10896"/>
<sequence length="52" mass="5811">MTRPDRPPAGTGERVLPHHGWPDRPAPAPILSVMAITRKRDPVRVDPSSYRV</sequence>
<evidence type="ECO:0000313" key="2">
    <source>
        <dbReference type="EMBL" id="SCF27261.1"/>
    </source>
</evidence>
<dbReference type="Proteomes" id="UP000198797">
    <property type="component" value="Unassembled WGS sequence"/>
</dbReference>
<reference evidence="3" key="1">
    <citation type="submission" date="2016-06" db="EMBL/GenBank/DDBJ databases">
        <authorList>
            <person name="Varghese N."/>
            <person name="Submissions Spin"/>
        </authorList>
    </citation>
    <scope>NUCLEOTIDE SEQUENCE [LARGE SCALE GENOMIC DNA]</scope>
    <source>
        <strain evidence="3">DSM 44100</strain>
    </source>
</reference>
<evidence type="ECO:0000313" key="3">
    <source>
        <dbReference type="Proteomes" id="UP000198797"/>
    </source>
</evidence>
<dbReference type="AlphaFoldDB" id="A0A1C4Z3R6"/>
<keyword evidence="3" id="KW-1185">Reference proteome</keyword>
<gene>
    <name evidence="2" type="ORF">GA0070216_10896</name>
</gene>
<evidence type="ECO:0000256" key="1">
    <source>
        <dbReference type="SAM" id="MobiDB-lite"/>
    </source>
</evidence>
<dbReference type="EMBL" id="FMCU01000008">
    <property type="protein sequence ID" value="SCF27261.1"/>
    <property type="molecule type" value="Genomic_DNA"/>
</dbReference>
<name>A0A1C4Z3R6_9ACTN</name>